<dbReference type="RefSeq" id="WP_007575858.1">
    <property type="nucleotide sequence ID" value="NZ_AGUD01000216.1"/>
</dbReference>
<keyword evidence="2" id="KW-1185">Reference proteome</keyword>
<sequence>MAAPLFRVVAVPAALNGAPESWAADMLGDGEVAVLVDEGGLGAIDEVARAIGATAISVVRTEATPEEQERTVIAHAGGLALVWIAGGFSDAAREWATKRAPMTLLVEVDGALPEQERHRIERFVRILGGQAA</sequence>
<accession>H0E713</accession>
<reference evidence="1 2" key="1">
    <citation type="journal article" date="2013" name="Biodegradation">
        <title>Quantitative proteomic analysis of ibuprofen-degrading Patulibacter sp. strain I11.</title>
        <authorList>
            <person name="Almeida B."/>
            <person name="Kjeldal H."/>
            <person name="Lolas I."/>
            <person name="Knudsen A.D."/>
            <person name="Carvalho G."/>
            <person name="Nielsen K.L."/>
            <person name="Barreto Crespo M.T."/>
            <person name="Stensballe A."/>
            <person name="Nielsen J.L."/>
        </authorList>
    </citation>
    <scope>NUCLEOTIDE SEQUENCE [LARGE SCALE GENOMIC DNA]</scope>
    <source>
        <strain evidence="1 2">I11</strain>
    </source>
</reference>
<organism evidence="1 2">
    <name type="scientific">Patulibacter medicamentivorans</name>
    <dbReference type="NCBI Taxonomy" id="1097667"/>
    <lineage>
        <taxon>Bacteria</taxon>
        <taxon>Bacillati</taxon>
        <taxon>Actinomycetota</taxon>
        <taxon>Thermoleophilia</taxon>
        <taxon>Solirubrobacterales</taxon>
        <taxon>Patulibacteraceae</taxon>
        <taxon>Patulibacter</taxon>
    </lineage>
</organism>
<protein>
    <submittedName>
        <fullName evidence="1">Uncharacterized protein</fullName>
    </submittedName>
</protein>
<dbReference type="OrthoDB" id="5244338at2"/>
<dbReference type="Proteomes" id="UP000005143">
    <property type="component" value="Unassembled WGS sequence"/>
</dbReference>
<gene>
    <name evidence="1" type="ORF">PAI11_26150</name>
</gene>
<dbReference type="AlphaFoldDB" id="H0E713"/>
<evidence type="ECO:0000313" key="2">
    <source>
        <dbReference type="Proteomes" id="UP000005143"/>
    </source>
</evidence>
<comment type="caution">
    <text evidence="1">The sequence shown here is derived from an EMBL/GenBank/DDBJ whole genome shotgun (WGS) entry which is preliminary data.</text>
</comment>
<dbReference type="EMBL" id="AGUD01000216">
    <property type="protein sequence ID" value="EHN10508.1"/>
    <property type="molecule type" value="Genomic_DNA"/>
</dbReference>
<proteinExistence type="predicted"/>
<evidence type="ECO:0000313" key="1">
    <source>
        <dbReference type="EMBL" id="EHN10508.1"/>
    </source>
</evidence>
<name>H0E713_9ACTN</name>